<proteinExistence type="predicted"/>
<reference evidence="1 2" key="1">
    <citation type="journal article" date="2010" name="Stand. Genomic Sci.">
        <title>Complete genome sequence of Spirosoma linguale type strain (1).</title>
        <authorList>
            <person name="Lail K."/>
            <person name="Sikorski J."/>
            <person name="Saunders E."/>
            <person name="Lapidus A."/>
            <person name="Glavina Del Rio T."/>
            <person name="Copeland A."/>
            <person name="Tice H."/>
            <person name="Cheng J.-F."/>
            <person name="Lucas S."/>
            <person name="Nolan M."/>
            <person name="Bruce D."/>
            <person name="Goodwin L."/>
            <person name="Pitluck S."/>
            <person name="Ivanova N."/>
            <person name="Mavromatis K."/>
            <person name="Ovchinnikova G."/>
            <person name="Pati A."/>
            <person name="Chen A."/>
            <person name="Palaniappan K."/>
            <person name="Land M."/>
            <person name="Hauser L."/>
            <person name="Chang Y.-J."/>
            <person name="Jeffries C.D."/>
            <person name="Chain P."/>
            <person name="Brettin T."/>
            <person name="Detter J.C."/>
            <person name="Schuetze A."/>
            <person name="Rohde M."/>
            <person name="Tindall B.J."/>
            <person name="Goeker M."/>
            <person name="Bristow J."/>
            <person name="Eisen J.A."/>
            <person name="Markowitz V."/>
            <person name="Hugenholtz P."/>
            <person name="Kyrpides N.C."/>
            <person name="Klenk H.-P."/>
            <person name="Chen F."/>
        </authorList>
    </citation>
    <scope>NUCLEOTIDE SEQUENCE [LARGE SCALE GENOMIC DNA]</scope>
    <source>
        <strain evidence="2">ATCC 33905 / DSM 74 / LMG 10896 / Claus 1</strain>
    </source>
</reference>
<protein>
    <recommendedName>
        <fullName evidence="3">PIN domain-containing protein</fullName>
    </recommendedName>
</protein>
<dbReference type="AlphaFoldDB" id="D2QS94"/>
<name>D2QS94_SPILD</name>
<accession>D2QS94</accession>
<evidence type="ECO:0008006" key="3">
    <source>
        <dbReference type="Google" id="ProtNLM"/>
    </source>
</evidence>
<dbReference type="RefSeq" id="WP_012930168.1">
    <property type="nucleotide sequence ID" value="NC_013730.1"/>
</dbReference>
<evidence type="ECO:0000313" key="2">
    <source>
        <dbReference type="Proteomes" id="UP000002028"/>
    </source>
</evidence>
<sequence>MPRSVLLDTSFFLRFLNDENPLYANADGYFRHFLREEMTMFISTISIAEYCVGGDISELPLKNLQILPFNVSHARRTGEFARLVFRHRNKLDLVNRMIIPNDTKLFAQADIETNVFYYLSSDAESQKVYGLLRTLNAGPKFDFLNLNVPPSEAFGLLDLR</sequence>
<evidence type="ECO:0000313" key="1">
    <source>
        <dbReference type="EMBL" id="ADB41676.1"/>
    </source>
</evidence>
<dbReference type="EMBL" id="CP001769">
    <property type="protein sequence ID" value="ADB41676.1"/>
    <property type="molecule type" value="Genomic_DNA"/>
</dbReference>
<organism evidence="1 2">
    <name type="scientific">Spirosoma linguale (strain ATCC 33905 / DSM 74 / LMG 10896 / Claus 1)</name>
    <dbReference type="NCBI Taxonomy" id="504472"/>
    <lineage>
        <taxon>Bacteria</taxon>
        <taxon>Pseudomonadati</taxon>
        <taxon>Bacteroidota</taxon>
        <taxon>Cytophagia</taxon>
        <taxon>Cytophagales</taxon>
        <taxon>Cytophagaceae</taxon>
        <taxon>Spirosoma</taxon>
    </lineage>
</organism>
<keyword evidence="2" id="KW-1185">Reference proteome</keyword>
<dbReference type="HOGENOM" id="CLU_1651064_0_0_10"/>
<dbReference type="SUPFAM" id="SSF88723">
    <property type="entry name" value="PIN domain-like"/>
    <property type="match status" value="1"/>
</dbReference>
<dbReference type="Gene3D" id="3.40.50.1010">
    <property type="entry name" value="5'-nuclease"/>
    <property type="match status" value="1"/>
</dbReference>
<dbReference type="STRING" id="504472.Slin_5711"/>
<dbReference type="InterPro" id="IPR029060">
    <property type="entry name" value="PIN-like_dom_sf"/>
</dbReference>
<dbReference type="KEGG" id="sli:Slin_5711"/>
<dbReference type="Proteomes" id="UP000002028">
    <property type="component" value="Chromosome"/>
</dbReference>
<gene>
    <name evidence="1" type="ordered locus">Slin_5711</name>
</gene>
<dbReference type="eggNOG" id="COG1487">
    <property type="taxonomic scope" value="Bacteria"/>
</dbReference>